<reference evidence="2 3" key="1">
    <citation type="journal article" date="2019" name="Nat. Microbiol.">
        <title>Mediterranean grassland soil C-N compound turnover is dependent on rainfall and depth, and is mediated by genomically divergent microorganisms.</title>
        <authorList>
            <person name="Diamond S."/>
            <person name="Andeer P.F."/>
            <person name="Li Z."/>
            <person name="Crits-Christoph A."/>
            <person name="Burstein D."/>
            <person name="Anantharaman K."/>
            <person name="Lane K.R."/>
            <person name="Thomas B.C."/>
            <person name="Pan C."/>
            <person name="Northen T.R."/>
            <person name="Banfield J.F."/>
        </authorList>
    </citation>
    <scope>NUCLEOTIDE SEQUENCE [LARGE SCALE GENOMIC DNA]</scope>
    <source>
        <strain evidence="2">WS_4</strain>
    </source>
</reference>
<dbReference type="Proteomes" id="UP000319829">
    <property type="component" value="Unassembled WGS sequence"/>
</dbReference>
<comment type="caution">
    <text evidence="2">The sequence shown here is derived from an EMBL/GenBank/DDBJ whole genome shotgun (WGS) entry which is preliminary data.</text>
</comment>
<dbReference type="AlphaFoldDB" id="A0A538STF7"/>
<dbReference type="InterPro" id="IPR011008">
    <property type="entry name" value="Dimeric_a/b-barrel"/>
</dbReference>
<dbReference type="InterPro" id="IPR012577">
    <property type="entry name" value="NIPSNAP"/>
</dbReference>
<protein>
    <submittedName>
        <fullName evidence="2">NIPSNAP family protein</fullName>
    </submittedName>
</protein>
<dbReference type="SUPFAM" id="SSF54909">
    <property type="entry name" value="Dimeric alpha+beta barrel"/>
    <property type="match status" value="1"/>
</dbReference>
<gene>
    <name evidence="2" type="ORF">E6K74_05495</name>
</gene>
<dbReference type="EMBL" id="VBOU01000061">
    <property type="protein sequence ID" value="TMQ54631.1"/>
    <property type="molecule type" value="Genomic_DNA"/>
</dbReference>
<evidence type="ECO:0000313" key="2">
    <source>
        <dbReference type="EMBL" id="TMQ54631.1"/>
    </source>
</evidence>
<proteinExistence type="predicted"/>
<sequence length="124" mass="13878">MNKVVEIRSYNLKPGSRGEFHRLVVEVSLPMLGRWGVDVVAFGPSPHDDNSYYLVRAYDSLEHRQSSQDAFYGSPEWRQGPREKIVSLIDSHTSIVIELDPSAVDSLRKSVPQNLSAPPNLGES</sequence>
<dbReference type="Gene3D" id="3.30.70.100">
    <property type="match status" value="1"/>
</dbReference>
<evidence type="ECO:0000313" key="3">
    <source>
        <dbReference type="Proteomes" id="UP000319829"/>
    </source>
</evidence>
<name>A0A538STF7_UNCEI</name>
<feature type="domain" description="NIPSNAP" evidence="1">
    <location>
        <begin position="5"/>
        <end position="93"/>
    </location>
</feature>
<evidence type="ECO:0000259" key="1">
    <source>
        <dbReference type="Pfam" id="PF07978"/>
    </source>
</evidence>
<accession>A0A538STF7</accession>
<dbReference type="Pfam" id="PF07978">
    <property type="entry name" value="NIPSNAP"/>
    <property type="match status" value="1"/>
</dbReference>
<organism evidence="2 3">
    <name type="scientific">Eiseniibacteriota bacterium</name>
    <dbReference type="NCBI Taxonomy" id="2212470"/>
    <lineage>
        <taxon>Bacteria</taxon>
        <taxon>Candidatus Eiseniibacteriota</taxon>
    </lineage>
</organism>